<accession>A0ABS6MEL8</accession>
<evidence type="ECO:0000313" key="1">
    <source>
        <dbReference type="EMBL" id="MBV0934771.1"/>
    </source>
</evidence>
<dbReference type="RefSeq" id="WP_206837810.1">
    <property type="nucleotide sequence ID" value="NZ_JAHQZT010000036.1"/>
</dbReference>
<sequence length="93" mass="10575">MSRETKTVKLDQLQALIEAGAILDAFIIEDQDGRFHVLCRSVKGVDHRIETKRGELRSFKTLDTAARLLRDLGISKMRLHMCEFAPGNIPLLR</sequence>
<keyword evidence="2" id="KW-1185">Reference proteome</keyword>
<organism evidence="1 2">
    <name type="scientific">Marinobacterium weihaiense</name>
    <dbReference type="NCBI Taxonomy" id="2851016"/>
    <lineage>
        <taxon>Bacteria</taxon>
        <taxon>Pseudomonadati</taxon>
        <taxon>Pseudomonadota</taxon>
        <taxon>Gammaproteobacteria</taxon>
        <taxon>Oceanospirillales</taxon>
        <taxon>Oceanospirillaceae</taxon>
        <taxon>Marinobacterium</taxon>
    </lineage>
</organism>
<name>A0ABS6MEL8_9GAMM</name>
<proteinExistence type="predicted"/>
<dbReference type="EMBL" id="JAHQZT010000036">
    <property type="protein sequence ID" value="MBV0934771.1"/>
    <property type="molecule type" value="Genomic_DNA"/>
</dbReference>
<gene>
    <name evidence="1" type="ORF">KTN04_15640</name>
</gene>
<evidence type="ECO:0000313" key="2">
    <source>
        <dbReference type="Proteomes" id="UP000755551"/>
    </source>
</evidence>
<comment type="caution">
    <text evidence="1">The sequence shown here is derived from an EMBL/GenBank/DDBJ whole genome shotgun (WGS) entry which is preliminary data.</text>
</comment>
<reference evidence="1 2" key="1">
    <citation type="submission" date="2021-06" db="EMBL/GenBank/DDBJ databases">
        <title>Bacterium isolated from marine sediment.</title>
        <authorList>
            <person name="Zhu K.-L."/>
            <person name="Du Z.-J."/>
            <person name="Liang Q.-Y."/>
        </authorList>
    </citation>
    <scope>NUCLEOTIDE SEQUENCE [LARGE SCALE GENOMIC DNA]</scope>
    <source>
        <strain evidence="1 2">A346</strain>
    </source>
</reference>
<dbReference type="Proteomes" id="UP000755551">
    <property type="component" value="Unassembled WGS sequence"/>
</dbReference>
<protein>
    <submittedName>
        <fullName evidence="1">Uncharacterized protein</fullName>
    </submittedName>
</protein>